<sequence length="262" mass="27634">MSFRDLHYAGEPLLLPNAWDVPSALAFCDAGYQAIGTTSFGLAASSGHPDGGRASKSLTVDLARRLSNLPVYLTVDMEDGYDKDPDVVAAHVDHLGADLGVAGINIEDSTDEELVNPQDLAAKVAAIKQRCPAVFVNARVDTYWLDQDATVAATLERATAYVAAGADGIFVPGATSPSDLRQFAENIPVPLNVLAIPQLSLAQLGELGVRRISTGSLPYRAAIHAALEVAERIRNGDSPPAAAAYPSMQARLVEFERGLPTG</sequence>
<dbReference type="RefSeq" id="WP_211696585.1">
    <property type="nucleotide sequence ID" value="NZ_CP046600.1"/>
</dbReference>
<dbReference type="Pfam" id="PF13714">
    <property type="entry name" value="PEP_mutase"/>
    <property type="match status" value="1"/>
</dbReference>
<name>A0A975K0A4_9MYCO</name>
<keyword evidence="2" id="KW-1185">Reference proteome</keyword>
<dbReference type="InterPro" id="IPR040442">
    <property type="entry name" value="Pyrv_kinase-like_dom_sf"/>
</dbReference>
<keyword evidence="1" id="KW-0456">Lyase</keyword>
<dbReference type="Gene3D" id="3.20.20.60">
    <property type="entry name" value="Phosphoenolpyruvate-binding domains"/>
    <property type="match status" value="1"/>
</dbReference>
<proteinExistence type="predicted"/>
<dbReference type="InterPro" id="IPR015813">
    <property type="entry name" value="Pyrv/PenolPyrv_kinase-like_dom"/>
</dbReference>
<evidence type="ECO:0000313" key="1">
    <source>
        <dbReference type="EMBL" id="QUR69002.1"/>
    </source>
</evidence>
<reference evidence="1" key="1">
    <citation type="submission" date="2019-12" db="EMBL/GenBank/DDBJ databases">
        <title>Mycobacterium spongiae sp. nov.</title>
        <authorList>
            <person name="Stinear T."/>
        </authorList>
    </citation>
    <scope>NUCLEOTIDE SEQUENCE</scope>
    <source>
        <strain evidence="1">FSD4b-SM</strain>
    </source>
</reference>
<dbReference type="GO" id="GO:0016829">
    <property type="term" value="F:lyase activity"/>
    <property type="evidence" value="ECO:0007669"/>
    <property type="project" value="UniProtKB-KW"/>
</dbReference>
<dbReference type="EMBL" id="CP046600">
    <property type="protein sequence ID" value="QUR69002.1"/>
    <property type="molecule type" value="Genomic_DNA"/>
</dbReference>
<dbReference type="AlphaFoldDB" id="A0A975K0A4"/>
<dbReference type="PANTHER" id="PTHR42905">
    <property type="entry name" value="PHOSPHOENOLPYRUVATE CARBOXYLASE"/>
    <property type="match status" value="1"/>
</dbReference>
<evidence type="ECO:0000313" key="2">
    <source>
        <dbReference type="Proteomes" id="UP000682202"/>
    </source>
</evidence>
<organism evidence="1 2">
    <name type="scientific">Mycobacterium spongiae</name>
    <dbReference type="NCBI Taxonomy" id="886343"/>
    <lineage>
        <taxon>Bacteria</taxon>
        <taxon>Bacillati</taxon>
        <taxon>Actinomycetota</taxon>
        <taxon>Actinomycetes</taxon>
        <taxon>Mycobacteriales</taxon>
        <taxon>Mycobacteriaceae</taxon>
        <taxon>Mycobacterium</taxon>
    </lineage>
</organism>
<dbReference type="CDD" id="cd00377">
    <property type="entry name" value="ICL_PEPM"/>
    <property type="match status" value="1"/>
</dbReference>
<accession>A0A975K0A4</accession>
<dbReference type="PANTHER" id="PTHR42905:SF16">
    <property type="entry name" value="CARBOXYPHOSPHONOENOLPYRUVATE PHOSPHONOMUTASE-LIKE PROTEIN (AFU_ORTHOLOGUE AFUA_5G07230)"/>
    <property type="match status" value="1"/>
</dbReference>
<gene>
    <name evidence="1" type="ORF">F6B93_19735</name>
</gene>
<protein>
    <submittedName>
        <fullName evidence="1">Isocitrate lyase/phosphoenolpyruvate mutase family protein</fullName>
    </submittedName>
</protein>
<dbReference type="KEGG" id="mspg:F6B93_19735"/>
<dbReference type="InterPro" id="IPR039556">
    <property type="entry name" value="ICL/PEPM"/>
</dbReference>
<dbReference type="Proteomes" id="UP000682202">
    <property type="component" value="Chromosome"/>
</dbReference>
<dbReference type="SUPFAM" id="SSF51621">
    <property type="entry name" value="Phosphoenolpyruvate/pyruvate domain"/>
    <property type="match status" value="1"/>
</dbReference>